<feature type="signal peptide" evidence="1">
    <location>
        <begin position="1"/>
        <end position="30"/>
    </location>
</feature>
<dbReference type="CDD" id="cd10917">
    <property type="entry name" value="CE4_NodB_like_6s_7s"/>
    <property type="match status" value="1"/>
</dbReference>
<protein>
    <submittedName>
        <fullName evidence="3">Peptidoglycan/xylan/chitin deacetylase (PgdA/CDA1 family)</fullName>
    </submittedName>
</protein>
<dbReference type="RefSeq" id="WP_370869238.1">
    <property type="nucleotide sequence ID" value="NZ_JAUSRO010000001.1"/>
</dbReference>
<keyword evidence="1" id="KW-0732">Signal</keyword>
<dbReference type="PANTHER" id="PTHR10587:SF134">
    <property type="entry name" value="SECRETED PROTEIN"/>
    <property type="match status" value="1"/>
</dbReference>
<dbReference type="PANTHER" id="PTHR10587">
    <property type="entry name" value="GLYCOSYL TRANSFERASE-RELATED"/>
    <property type="match status" value="1"/>
</dbReference>
<dbReference type="InterPro" id="IPR002509">
    <property type="entry name" value="NODB_dom"/>
</dbReference>
<dbReference type="InterPro" id="IPR050248">
    <property type="entry name" value="Polysacc_deacetylase_ArnD"/>
</dbReference>
<dbReference type="EMBL" id="JAUSRO010000001">
    <property type="protein sequence ID" value="MDP9898188.1"/>
    <property type="molecule type" value="Genomic_DNA"/>
</dbReference>
<dbReference type="Gene3D" id="3.20.20.370">
    <property type="entry name" value="Glycoside hydrolase/deacetylase"/>
    <property type="match status" value="1"/>
</dbReference>
<dbReference type="PROSITE" id="PS51677">
    <property type="entry name" value="NODB"/>
    <property type="match status" value="1"/>
</dbReference>
<evidence type="ECO:0000313" key="4">
    <source>
        <dbReference type="Proteomes" id="UP001226867"/>
    </source>
</evidence>
<gene>
    <name evidence="3" type="ORF">J2W36_000421</name>
</gene>
<keyword evidence="4" id="KW-1185">Reference proteome</keyword>
<proteinExistence type="predicted"/>
<dbReference type="InterPro" id="IPR011330">
    <property type="entry name" value="Glyco_hydro/deAcase_b/a-brl"/>
</dbReference>
<evidence type="ECO:0000256" key="1">
    <source>
        <dbReference type="SAM" id="SignalP"/>
    </source>
</evidence>
<name>A0ABT9S2T0_9BURK</name>
<organism evidence="3 4">
    <name type="scientific">Variovorax ginsengisoli</name>
    <dbReference type="NCBI Taxonomy" id="363844"/>
    <lineage>
        <taxon>Bacteria</taxon>
        <taxon>Pseudomonadati</taxon>
        <taxon>Pseudomonadota</taxon>
        <taxon>Betaproteobacteria</taxon>
        <taxon>Burkholderiales</taxon>
        <taxon>Comamonadaceae</taxon>
        <taxon>Variovorax</taxon>
    </lineage>
</organism>
<evidence type="ECO:0000259" key="2">
    <source>
        <dbReference type="PROSITE" id="PS51677"/>
    </source>
</evidence>
<dbReference type="SUPFAM" id="SSF88713">
    <property type="entry name" value="Glycoside hydrolase/deacetylase"/>
    <property type="match status" value="1"/>
</dbReference>
<evidence type="ECO:0000313" key="3">
    <source>
        <dbReference type="EMBL" id="MDP9898188.1"/>
    </source>
</evidence>
<comment type="caution">
    <text evidence="3">The sequence shown here is derived from an EMBL/GenBank/DDBJ whole genome shotgun (WGS) entry which is preliminary data.</text>
</comment>
<dbReference type="Pfam" id="PF01522">
    <property type="entry name" value="Polysacc_deac_1"/>
    <property type="match status" value="1"/>
</dbReference>
<feature type="domain" description="NodB homology" evidence="2">
    <location>
        <begin position="36"/>
        <end position="252"/>
    </location>
</feature>
<feature type="chain" id="PRO_5045723808" evidence="1">
    <location>
        <begin position="31"/>
        <end position="268"/>
    </location>
</feature>
<dbReference type="Proteomes" id="UP001226867">
    <property type="component" value="Unassembled WGS sequence"/>
</dbReference>
<sequence>MPTVECAGRRWQSRLMLGALVLALAGSALAQSACQKPVYLTLDTGHMGIAPLVAEVLHRQNVRVTFFAAAERTQTEGNSLDDHWAPWWKARAAEGNEFASHTYDHVYWRADDKDGFRVQPSAGAQNGQKLTWTAAQYCANIDKARDRLAQMTGKKPLPLFRAPGGKTSPKLLAAARACGYAHAGWSPAGFLGDELPSETFSNEKLLRQALDRIRPGDVLLAHLGIWSRKDPWAPADLEPLIVGLKAKGFCFETLRQHPAYRDWIATHP</sequence>
<reference evidence="3 4" key="1">
    <citation type="submission" date="2023-07" db="EMBL/GenBank/DDBJ databases">
        <title>Sorghum-associated microbial communities from plants grown in Nebraska, USA.</title>
        <authorList>
            <person name="Schachtman D."/>
        </authorList>
    </citation>
    <scope>NUCLEOTIDE SEQUENCE [LARGE SCALE GENOMIC DNA]</scope>
    <source>
        <strain evidence="3 4">DS1607</strain>
    </source>
</reference>
<accession>A0ABT9S2T0</accession>